<gene>
    <name evidence="1" type="ORF">QO014_004315</name>
</gene>
<proteinExistence type="predicted"/>
<comment type="caution">
    <text evidence="1">The sequence shown here is derived from an EMBL/GenBank/DDBJ whole genome shotgun (WGS) entry which is preliminary data.</text>
</comment>
<protein>
    <recommendedName>
        <fullName evidence="3">Phospholipase</fullName>
    </recommendedName>
</protein>
<dbReference type="EMBL" id="JAUSVO010000006">
    <property type="protein sequence ID" value="MDQ0439909.1"/>
    <property type="molecule type" value="Genomic_DNA"/>
</dbReference>
<name>A0ABU0HC71_9HYPH</name>
<accession>A0ABU0HC71</accession>
<dbReference type="Proteomes" id="UP001241603">
    <property type="component" value="Unassembled WGS sequence"/>
</dbReference>
<evidence type="ECO:0000313" key="2">
    <source>
        <dbReference type="Proteomes" id="UP001241603"/>
    </source>
</evidence>
<dbReference type="SUPFAM" id="SSF53474">
    <property type="entry name" value="alpha/beta-Hydrolases"/>
    <property type="match status" value="1"/>
</dbReference>
<dbReference type="InterPro" id="IPR029058">
    <property type="entry name" value="AB_hydrolase_fold"/>
</dbReference>
<evidence type="ECO:0000313" key="1">
    <source>
        <dbReference type="EMBL" id="MDQ0439909.1"/>
    </source>
</evidence>
<reference evidence="1 2" key="1">
    <citation type="submission" date="2023-07" db="EMBL/GenBank/DDBJ databases">
        <title>Genomic Encyclopedia of Type Strains, Phase IV (KMG-IV): sequencing the most valuable type-strain genomes for metagenomic binning, comparative biology and taxonomic classification.</title>
        <authorList>
            <person name="Goeker M."/>
        </authorList>
    </citation>
    <scope>NUCLEOTIDE SEQUENCE [LARGE SCALE GENOMIC DNA]</scope>
    <source>
        <strain evidence="1 2">B6-8</strain>
    </source>
</reference>
<sequence length="319" mass="35241">MKALKTAWRAALILSRAALILALAPLVLAAPALLRAAPALAQSLQLGPYKDNLFKYPGILETRDDGDFIVVDYDKMRDIHQRDEVPERKVKWNYVSTGVNWSQGHYDYTGGNGRKLRYVGVGAVNKRASMIVVFLHGQNGTRFLGADDWSFGGNFNRIKNLVVNAGGVYLSPDFTDFEDKGAADVKALMMSYAQKSPGAPVFLACGSFGGNVCWKLMEDPQINAMLSGMLLMGSLDDPAFFGNPAMKPGGRRIPLYFGHGSDDNVFDWKAQASFYDTIRKQAPGYPTKFVLFNTGSHGTPIRMTDWRGVINWMLRVDGR</sequence>
<keyword evidence="2" id="KW-1185">Reference proteome</keyword>
<organism evidence="1 2">
    <name type="scientific">Kaistia dalseonensis</name>
    <dbReference type="NCBI Taxonomy" id="410840"/>
    <lineage>
        <taxon>Bacteria</taxon>
        <taxon>Pseudomonadati</taxon>
        <taxon>Pseudomonadota</taxon>
        <taxon>Alphaproteobacteria</taxon>
        <taxon>Hyphomicrobiales</taxon>
        <taxon>Kaistiaceae</taxon>
        <taxon>Kaistia</taxon>
    </lineage>
</organism>
<evidence type="ECO:0008006" key="3">
    <source>
        <dbReference type="Google" id="ProtNLM"/>
    </source>
</evidence>
<dbReference type="RefSeq" id="WP_266350784.1">
    <property type="nucleotide sequence ID" value="NZ_JAPKNG010000006.1"/>
</dbReference>
<dbReference type="Gene3D" id="3.40.50.1820">
    <property type="entry name" value="alpha/beta hydrolase"/>
    <property type="match status" value="1"/>
</dbReference>